<evidence type="ECO:0000256" key="2">
    <source>
        <dbReference type="ARBA" id="ARBA00022694"/>
    </source>
</evidence>
<dbReference type="GO" id="GO:0005634">
    <property type="term" value="C:nucleus"/>
    <property type="evidence" value="ECO:0007669"/>
    <property type="project" value="TreeGrafter"/>
</dbReference>
<feature type="region of interest" description="Disordered" evidence="4">
    <location>
        <begin position="73"/>
        <end position="106"/>
    </location>
</feature>
<feature type="region of interest" description="Disordered" evidence="4">
    <location>
        <begin position="571"/>
        <end position="591"/>
    </location>
</feature>
<keyword evidence="3" id="KW-0413">Isomerase</keyword>
<dbReference type="InterPro" id="IPR042214">
    <property type="entry name" value="TruD_catalytic"/>
</dbReference>
<dbReference type="PANTHER" id="PTHR13326:SF21">
    <property type="entry name" value="PSEUDOURIDYLATE SYNTHASE PUS7L"/>
    <property type="match status" value="1"/>
</dbReference>
<proteinExistence type="inferred from homology"/>
<gene>
    <name evidence="7" type="ORF">K489DRAFT_362426</name>
</gene>
<keyword evidence="2" id="KW-0819">tRNA processing</keyword>
<evidence type="ECO:0000259" key="5">
    <source>
        <dbReference type="PROSITE" id="PS50984"/>
    </source>
</evidence>
<feature type="region of interest" description="Disordered" evidence="4">
    <location>
        <begin position="192"/>
        <end position="226"/>
    </location>
</feature>
<dbReference type="Proteomes" id="UP000504637">
    <property type="component" value="Unplaced"/>
</dbReference>
<accession>A0A6J3LYZ5</accession>
<feature type="compositionally biased region" description="Polar residues" evidence="4">
    <location>
        <begin position="705"/>
        <end position="721"/>
    </location>
</feature>
<dbReference type="SUPFAM" id="SSF55120">
    <property type="entry name" value="Pseudouridine synthase"/>
    <property type="match status" value="1"/>
</dbReference>
<dbReference type="GO" id="GO:0009982">
    <property type="term" value="F:pseudouridine synthase activity"/>
    <property type="evidence" value="ECO:0007669"/>
    <property type="project" value="InterPro"/>
</dbReference>
<dbReference type="OrthoDB" id="447290at2759"/>
<dbReference type="InterPro" id="IPR001656">
    <property type="entry name" value="PsdUridine_synth_TruD"/>
</dbReference>
<reference evidence="7" key="3">
    <citation type="submission" date="2025-08" db="UniProtKB">
        <authorList>
            <consortium name="RefSeq"/>
        </authorList>
    </citation>
    <scope>IDENTIFICATION</scope>
    <source>
        <strain evidence="7">CBS 342.82</strain>
    </source>
</reference>
<feature type="region of interest" description="Disordered" evidence="4">
    <location>
        <begin position="699"/>
        <end position="721"/>
    </location>
</feature>
<sequence length="763" mass="83201">MAATQFDAGQNDALAGQQAHEHAVGIDVFVGANTHAFGCVVKQRYTDFLVNEILPGGRVLHLLRLDDGDTADDANAIQPAAEGTNDKPVPDVQGAAGKGDVAVPGTSEVDTPAAKLVAIAGIKEEDRNALIKLFGGEVASSLFDLYACTVVFPHRKPRDQPTVLSKPFSEKSQRTEAHTAIRRIFGANRLESMTVQDPNNPASPATVISIRSTPPKAPVDPNKDEQQKGKIIWSELGGEYLHFSLYKENKDTMEVLYFIASQLKLHIKHFSFAGTKDRRGVTVQRVAVHRIKRERLESLNRIARGFRLAGPWEHKSEALALGMLGGNEFVLTLRDARFANEQPTWCIEERLKHASEIVSIAAKSLSTAGFLNYYGLQRFGTHSIGTHSIGMKILKGDLKGAVDGILSYDPALAALDVDQQDGQAANGHSVKSLVPRDDISRAKAIHAFRSGAKVSESLAYVPGPRFSAEKGMITFLSKKDHKTGAKPNETDYQGAILQIQRNLRLMYIHAYQSFVWNTVAGKRWQQFGAKVVEGDLVIVGDKEREEGIANGSNTRKNEVDENGEPIVHPTASAAVGTEDAAGAPDDAEYTDDPFIRARPLSKDEAESGRYTIFDVVLPLPGYDVLYPSNDVGKFYEEFMASEIGGGLDPHNMRRAWKEISLSGGYRKMMARPLGQGVEVDVKAYQSPDAQLVQTDLEKLEKRGPASTSVPQSAEEQAQTGGKDQLAILLKLKLGSSQYATMALRELTKGGAAGYRPEYSLSKR</sequence>
<comment type="similarity">
    <text evidence="1">Belongs to the pseudouridine synthase TruD family.</text>
</comment>
<feature type="domain" description="TRUD" evidence="5">
    <location>
        <begin position="369"/>
        <end position="671"/>
    </location>
</feature>
<dbReference type="CDD" id="cd02576">
    <property type="entry name" value="PseudoU_synth_ScPUS7"/>
    <property type="match status" value="1"/>
</dbReference>
<dbReference type="GO" id="GO:0003723">
    <property type="term" value="F:RNA binding"/>
    <property type="evidence" value="ECO:0007669"/>
    <property type="project" value="InterPro"/>
</dbReference>
<dbReference type="PANTHER" id="PTHR13326">
    <property type="entry name" value="TRNA PSEUDOURIDINE SYNTHASE D"/>
    <property type="match status" value="1"/>
</dbReference>
<evidence type="ECO:0000313" key="6">
    <source>
        <dbReference type="Proteomes" id="UP000504637"/>
    </source>
</evidence>
<feature type="compositionally biased region" description="Polar residues" evidence="4">
    <location>
        <begin position="192"/>
        <end position="203"/>
    </location>
</feature>
<evidence type="ECO:0000256" key="3">
    <source>
        <dbReference type="ARBA" id="ARBA00023235"/>
    </source>
</evidence>
<dbReference type="GO" id="GO:0001522">
    <property type="term" value="P:pseudouridine synthesis"/>
    <property type="evidence" value="ECO:0007669"/>
    <property type="project" value="InterPro"/>
</dbReference>
<organism evidence="7">
    <name type="scientific">Dissoconium aciculare CBS 342.82</name>
    <dbReference type="NCBI Taxonomy" id="1314786"/>
    <lineage>
        <taxon>Eukaryota</taxon>
        <taxon>Fungi</taxon>
        <taxon>Dikarya</taxon>
        <taxon>Ascomycota</taxon>
        <taxon>Pezizomycotina</taxon>
        <taxon>Dothideomycetes</taxon>
        <taxon>Dothideomycetidae</taxon>
        <taxon>Mycosphaerellales</taxon>
        <taxon>Dissoconiaceae</taxon>
        <taxon>Dissoconium</taxon>
    </lineage>
</organism>
<evidence type="ECO:0000256" key="1">
    <source>
        <dbReference type="ARBA" id="ARBA00007953"/>
    </source>
</evidence>
<dbReference type="Pfam" id="PF01142">
    <property type="entry name" value="TruD"/>
    <property type="match status" value="2"/>
</dbReference>
<dbReference type="RefSeq" id="XP_033456893.1">
    <property type="nucleotide sequence ID" value="XM_033602658.1"/>
</dbReference>
<dbReference type="PROSITE" id="PS50984">
    <property type="entry name" value="TRUD"/>
    <property type="match status" value="1"/>
</dbReference>
<dbReference type="PIRSF" id="PIRSF037016">
    <property type="entry name" value="Pseudouridin_synth_euk_prd"/>
    <property type="match status" value="1"/>
</dbReference>
<dbReference type="PROSITE" id="PS01268">
    <property type="entry name" value="UPF0024"/>
    <property type="match status" value="1"/>
</dbReference>
<dbReference type="InterPro" id="IPR020103">
    <property type="entry name" value="PsdUridine_synth_cat_dom_sf"/>
</dbReference>
<dbReference type="NCBIfam" id="TIGR00094">
    <property type="entry name" value="tRNA_TruD_broad"/>
    <property type="match status" value="1"/>
</dbReference>
<reference evidence="7" key="2">
    <citation type="submission" date="2020-04" db="EMBL/GenBank/DDBJ databases">
        <authorList>
            <consortium name="NCBI Genome Project"/>
        </authorList>
    </citation>
    <scope>NUCLEOTIDE SEQUENCE</scope>
    <source>
        <strain evidence="7">CBS 342.82</strain>
    </source>
</reference>
<dbReference type="GeneID" id="54360458"/>
<keyword evidence="6" id="KW-1185">Reference proteome</keyword>
<dbReference type="AlphaFoldDB" id="A0A6J3LYZ5"/>
<evidence type="ECO:0000256" key="4">
    <source>
        <dbReference type="SAM" id="MobiDB-lite"/>
    </source>
</evidence>
<dbReference type="Gene3D" id="3.30.2350.20">
    <property type="entry name" value="TruD, catalytic domain"/>
    <property type="match status" value="2"/>
</dbReference>
<reference evidence="7" key="1">
    <citation type="submission" date="2020-01" db="EMBL/GenBank/DDBJ databases">
        <authorList>
            <consortium name="DOE Joint Genome Institute"/>
            <person name="Haridas S."/>
            <person name="Albert R."/>
            <person name="Binder M."/>
            <person name="Bloem J."/>
            <person name="Labutti K."/>
            <person name="Salamov A."/>
            <person name="Andreopoulos B."/>
            <person name="Baker S.E."/>
            <person name="Barry K."/>
            <person name="Bills G."/>
            <person name="Bluhm B.H."/>
            <person name="Cannon C."/>
            <person name="Castanera R."/>
            <person name="Culley D.E."/>
            <person name="Daum C."/>
            <person name="Ezra D."/>
            <person name="Gonzalez J.B."/>
            <person name="Henrissat B."/>
            <person name="Kuo A."/>
            <person name="Liang C."/>
            <person name="Lipzen A."/>
            <person name="Lutzoni F."/>
            <person name="Magnuson J."/>
            <person name="Mondo S."/>
            <person name="Nolan M."/>
            <person name="Ohm R."/>
            <person name="Pangilinan J."/>
            <person name="Park H.-J."/>
            <person name="Ramirez L."/>
            <person name="Alfaro M."/>
            <person name="Sun H."/>
            <person name="Tritt A."/>
            <person name="Yoshinaga Y."/>
            <person name="Zwiers L.-H."/>
            <person name="Turgeon B.G."/>
            <person name="Goodwin S.B."/>
            <person name="Spatafora J.W."/>
            <person name="Crous P.W."/>
            <person name="Grigoriev I.V."/>
        </authorList>
    </citation>
    <scope>NUCLEOTIDE SEQUENCE</scope>
    <source>
        <strain evidence="7">CBS 342.82</strain>
    </source>
</reference>
<dbReference type="GO" id="GO:0008033">
    <property type="term" value="P:tRNA processing"/>
    <property type="evidence" value="ECO:0007669"/>
    <property type="project" value="UniProtKB-KW"/>
</dbReference>
<protein>
    <submittedName>
        <fullName evidence="7">tRNA pseudouridine synthase D</fullName>
    </submittedName>
</protein>
<evidence type="ECO:0000313" key="7">
    <source>
        <dbReference type="RefSeq" id="XP_033456893.1"/>
    </source>
</evidence>
<dbReference type="InterPro" id="IPR011760">
    <property type="entry name" value="PsdUridine_synth_TruD_insert"/>
</dbReference>
<dbReference type="InterPro" id="IPR020119">
    <property type="entry name" value="PsdUridine_synth_TruD_CS"/>
</dbReference>
<name>A0A6J3LYZ5_9PEZI</name>